<dbReference type="NCBIfam" id="TIGR02232">
    <property type="entry name" value="myxo_disulf_rpt"/>
    <property type="match status" value="1"/>
</dbReference>
<sequence length="337" mass="37937">MNKSLQMIAVTVLLFIFIFPVVFVYACEQGRGGNNNKFQNCGIEKQNKIKDYLTEKRYAILLKIVENIREKIVGWGFDPVDFGFCPPIPNAVCGNGELEEGEECDDGNLTEGDGCDLQCQKERVMVTERFYPEPGDGYVQYQYNVPYEWDRVHDSMMGNSLNYTSATAGQVTSWTTGLWTLIQRAFYPFDTSLLPDDIEIISAELNIYLTHIQDYDNDDKDFLTVVQTSQASTSVLTKADFDNCGSVDNPIEGIDNSDRIDLSNIGINSYISFPLNATGIGWISKTGYTKLGIREGHDVLDESVDYPKLNQTSGGYSEAEISIRPYLDVTYLYFPLN</sequence>
<evidence type="ECO:0000256" key="1">
    <source>
        <dbReference type="ARBA" id="ARBA00022729"/>
    </source>
</evidence>
<dbReference type="AlphaFoldDB" id="A0A1F5TMK5"/>
<evidence type="ECO:0008006" key="6">
    <source>
        <dbReference type="Google" id="ProtNLM"/>
    </source>
</evidence>
<keyword evidence="2" id="KW-0677">Repeat</keyword>
<accession>A0A1F5TMK5</accession>
<protein>
    <recommendedName>
        <fullName evidence="6">DUF4215 domain-containing protein</fullName>
    </recommendedName>
</protein>
<dbReference type="Proteomes" id="UP000177579">
    <property type="component" value="Unassembled WGS sequence"/>
</dbReference>
<evidence type="ECO:0000313" key="5">
    <source>
        <dbReference type="Proteomes" id="UP000177579"/>
    </source>
</evidence>
<keyword evidence="1" id="KW-0732">Signal</keyword>
<evidence type="ECO:0000313" key="4">
    <source>
        <dbReference type="EMBL" id="OGF40185.1"/>
    </source>
</evidence>
<evidence type="ECO:0000256" key="2">
    <source>
        <dbReference type="ARBA" id="ARBA00022737"/>
    </source>
</evidence>
<keyword evidence="3" id="KW-1015">Disulfide bond</keyword>
<dbReference type="InterPro" id="IPR011936">
    <property type="entry name" value="Myxo_disulph_rpt"/>
</dbReference>
<dbReference type="PROSITE" id="PS51257">
    <property type="entry name" value="PROKAR_LIPOPROTEIN"/>
    <property type="match status" value="1"/>
</dbReference>
<organism evidence="4 5">
    <name type="scientific">Candidatus Falkowbacteria bacterium RIFOXYD2_FULL_34_120</name>
    <dbReference type="NCBI Taxonomy" id="1798007"/>
    <lineage>
        <taxon>Bacteria</taxon>
        <taxon>Candidatus Falkowiibacteriota</taxon>
    </lineage>
</organism>
<name>A0A1F5TMK5_9BACT</name>
<evidence type="ECO:0000256" key="3">
    <source>
        <dbReference type="ARBA" id="ARBA00023157"/>
    </source>
</evidence>
<comment type="caution">
    <text evidence="4">The sequence shown here is derived from an EMBL/GenBank/DDBJ whole genome shotgun (WGS) entry which is preliminary data.</text>
</comment>
<gene>
    <name evidence="4" type="ORF">A2531_01135</name>
</gene>
<reference evidence="4 5" key="1">
    <citation type="journal article" date="2016" name="Nat. Commun.">
        <title>Thousands of microbial genomes shed light on interconnected biogeochemical processes in an aquifer system.</title>
        <authorList>
            <person name="Anantharaman K."/>
            <person name="Brown C.T."/>
            <person name="Hug L.A."/>
            <person name="Sharon I."/>
            <person name="Castelle C.J."/>
            <person name="Probst A.J."/>
            <person name="Thomas B.C."/>
            <person name="Singh A."/>
            <person name="Wilkins M.J."/>
            <person name="Karaoz U."/>
            <person name="Brodie E.L."/>
            <person name="Williams K.H."/>
            <person name="Hubbard S.S."/>
            <person name="Banfield J.F."/>
        </authorList>
    </citation>
    <scope>NUCLEOTIDE SEQUENCE [LARGE SCALE GENOMIC DNA]</scope>
</reference>
<proteinExistence type="predicted"/>
<dbReference type="EMBL" id="MFGO01000034">
    <property type="protein sequence ID" value="OGF40185.1"/>
    <property type="molecule type" value="Genomic_DNA"/>
</dbReference>